<sequence length="494" mass="56414">MLLLLKAWLQPFFFFSRQDSINKESLMACSIFNFKPKNKENGGGEAGFKEGGVVGRRKGKKGMEEEERGRGCGKKNEALRITRKNYDFTSFEEKIMVETFKNSLSKILVHYYPIAGRLCYIEGGRLQLNLNAKGAILVEAETEKTMNDYGDFSHFDTIKELVPMIDYNQPIEEIPNFVVQLTKFKNNEGFAIGVAFLHPLSDGSGAIKFINSWAKIARGETLEANELPFLDRKLLKFSHTPLEPRFEHLELKPLPLILGRKDASEEKEKKTSVTLLKLSSEQVDKLKKKANEDVLGIQKKEYSRPYSRFEVISAHIWRCASKARGLEDNQESVIRFIADVRNRMIPPLPKNYFGNALTQTATKGYIGEITSKPLGYVAQKLREATELVNDEYIRSQIDVVRSFEHLDDARKLFIGEKARYFGNPNFNLTSWLSMPVYEADFGWGKPNYFGIADVSPHDRALILLGPDDDGSVLVSIHFQIAHMELFNKYFYEDI</sequence>
<evidence type="ECO:0000313" key="1">
    <source>
        <dbReference type="EMBL" id="CAJ2664981.1"/>
    </source>
</evidence>
<dbReference type="Proteomes" id="UP001177021">
    <property type="component" value="Unassembled WGS sequence"/>
</dbReference>
<evidence type="ECO:0000313" key="2">
    <source>
        <dbReference type="Proteomes" id="UP001177021"/>
    </source>
</evidence>
<accession>A0ACB0L978</accession>
<organism evidence="1 2">
    <name type="scientific">Trifolium pratense</name>
    <name type="common">Red clover</name>
    <dbReference type="NCBI Taxonomy" id="57577"/>
    <lineage>
        <taxon>Eukaryota</taxon>
        <taxon>Viridiplantae</taxon>
        <taxon>Streptophyta</taxon>
        <taxon>Embryophyta</taxon>
        <taxon>Tracheophyta</taxon>
        <taxon>Spermatophyta</taxon>
        <taxon>Magnoliopsida</taxon>
        <taxon>eudicotyledons</taxon>
        <taxon>Gunneridae</taxon>
        <taxon>Pentapetalae</taxon>
        <taxon>rosids</taxon>
        <taxon>fabids</taxon>
        <taxon>Fabales</taxon>
        <taxon>Fabaceae</taxon>
        <taxon>Papilionoideae</taxon>
        <taxon>50 kb inversion clade</taxon>
        <taxon>NPAAA clade</taxon>
        <taxon>Hologalegina</taxon>
        <taxon>IRL clade</taxon>
        <taxon>Trifolieae</taxon>
        <taxon>Trifolium</taxon>
    </lineage>
</organism>
<gene>
    <name evidence="1" type="ORF">MILVUS5_LOCUS30062</name>
</gene>
<comment type="caution">
    <text evidence="1">The sequence shown here is derived from an EMBL/GenBank/DDBJ whole genome shotgun (WGS) entry which is preliminary data.</text>
</comment>
<proteinExistence type="predicted"/>
<name>A0ACB0L978_TRIPR</name>
<reference evidence="1" key="1">
    <citation type="submission" date="2023-10" db="EMBL/GenBank/DDBJ databases">
        <authorList>
            <person name="Rodriguez Cubillos JULIANA M."/>
            <person name="De Vega J."/>
        </authorList>
    </citation>
    <scope>NUCLEOTIDE SEQUENCE</scope>
</reference>
<dbReference type="EMBL" id="CASHSV030000409">
    <property type="protein sequence ID" value="CAJ2664981.1"/>
    <property type="molecule type" value="Genomic_DNA"/>
</dbReference>
<protein>
    <submittedName>
        <fullName evidence="1">Uncharacterized protein</fullName>
    </submittedName>
</protein>
<keyword evidence="2" id="KW-1185">Reference proteome</keyword>